<keyword evidence="3" id="KW-1185">Reference proteome</keyword>
<dbReference type="InterPro" id="IPR016181">
    <property type="entry name" value="Acyl_CoA_acyltransferase"/>
</dbReference>
<dbReference type="RefSeq" id="WP_343760440.1">
    <property type="nucleotide sequence ID" value="NZ_BAAACG010000008.1"/>
</dbReference>
<dbReference type="InterPro" id="IPR016732">
    <property type="entry name" value="UCP018688"/>
</dbReference>
<evidence type="ECO:0000313" key="2">
    <source>
        <dbReference type="EMBL" id="GAA0738071.1"/>
    </source>
</evidence>
<dbReference type="Pfam" id="PF09924">
    <property type="entry name" value="LPG_synthase_C"/>
    <property type="match status" value="1"/>
</dbReference>
<evidence type="ECO:0000313" key="3">
    <source>
        <dbReference type="Proteomes" id="UP001501510"/>
    </source>
</evidence>
<protein>
    <submittedName>
        <fullName evidence="2">Phosphatidylglycerol lysyltransferase domain-containing protein</fullName>
    </submittedName>
</protein>
<name>A0ABN1JFR2_9CLOT</name>
<dbReference type="Proteomes" id="UP001501510">
    <property type="component" value="Unassembled WGS sequence"/>
</dbReference>
<dbReference type="EMBL" id="BAAACG010000008">
    <property type="protein sequence ID" value="GAA0738071.1"/>
    <property type="molecule type" value="Genomic_DNA"/>
</dbReference>
<proteinExistence type="predicted"/>
<dbReference type="SUPFAM" id="SSF55729">
    <property type="entry name" value="Acyl-CoA N-acyltransferases (Nat)"/>
    <property type="match status" value="2"/>
</dbReference>
<dbReference type="PANTHER" id="PTHR41373">
    <property type="entry name" value="DUF2156 DOMAIN-CONTAINING PROTEIN"/>
    <property type="match status" value="1"/>
</dbReference>
<sequence>MLKFKRLELEDKEIFDKYIYPYRFSSSEYSFSNLYIWRKEMNTEYAIYKSCLIIKKIDIEGKGYFMEPLGYTNENLKDIVDVLIDYKDHHKVKYLFKEIEKDFIEKLKNIYGDRENIFIEKDRDKFDYLYESKKLIDLSGKKLRKKKNHYNYFIKHYDYKVKDFNEKNVIDDVIKSAEKWYDRKEEHKKELLSELDGIKDACRNMDKLNLKGIALYVNGEIIGFTIGETMSEKLAIIHIEKADPEIRGSYNFINRTFIENYFKDVDIINREEDLGIQGLRKAKLSYDPIDLEEKYEVIV</sequence>
<dbReference type="PIRSF" id="PIRSF018688">
    <property type="entry name" value="UCP018688"/>
    <property type="match status" value="1"/>
</dbReference>
<evidence type="ECO:0000259" key="1">
    <source>
        <dbReference type="Pfam" id="PF09924"/>
    </source>
</evidence>
<feature type="domain" description="Phosphatidylglycerol lysyltransferase C-terminal" evidence="1">
    <location>
        <begin position="23"/>
        <end position="295"/>
    </location>
</feature>
<reference evidence="2 3" key="1">
    <citation type="journal article" date="2019" name="Int. J. Syst. Evol. Microbiol.">
        <title>The Global Catalogue of Microorganisms (GCM) 10K type strain sequencing project: providing services to taxonomists for standard genome sequencing and annotation.</title>
        <authorList>
            <consortium name="The Broad Institute Genomics Platform"/>
            <consortium name="The Broad Institute Genome Sequencing Center for Infectious Disease"/>
            <person name="Wu L."/>
            <person name="Ma J."/>
        </authorList>
    </citation>
    <scope>NUCLEOTIDE SEQUENCE [LARGE SCALE GENOMIC DNA]</scope>
    <source>
        <strain evidence="2 3">JCM 1407</strain>
    </source>
</reference>
<dbReference type="InterPro" id="IPR024320">
    <property type="entry name" value="LPG_synthase_C"/>
</dbReference>
<organism evidence="2 3">
    <name type="scientific">Clostridium oceanicum</name>
    <dbReference type="NCBI Taxonomy" id="1543"/>
    <lineage>
        <taxon>Bacteria</taxon>
        <taxon>Bacillati</taxon>
        <taxon>Bacillota</taxon>
        <taxon>Clostridia</taxon>
        <taxon>Eubacteriales</taxon>
        <taxon>Clostridiaceae</taxon>
        <taxon>Clostridium</taxon>
    </lineage>
</organism>
<dbReference type="Gene3D" id="3.40.630.30">
    <property type="match status" value="1"/>
</dbReference>
<dbReference type="PANTHER" id="PTHR41373:SF1">
    <property type="entry name" value="PHOSPHATIDYLGLYCEROL LYSYLTRANSFERASE C-TERMINAL DOMAIN-CONTAINING PROTEIN"/>
    <property type="match status" value="1"/>
</dbReference>
<accession>A0ABN1JFR2</accession>
<comment type="caution">
    <text evidence="2">The sequence shown here is derived from an EMBL/GenBank/DDBJ whole genome shotgun (WGS) entry which is preliminary data.</text>
</comment>
<gene>
    <name evidence="2" type="ORF">GCM10008906_15020</name>
</gene>